<protein>
    <submittedName>
        <fullName evidence="2">Uncharacterized protein</fullName>
    </submittedName>
</protein>
<keyword evidence="3" id="KW-1185">Reference proteome</keyword>
<accession>A0A2J6TQA9</accession>
<sequence length="497" mass="55566">MPPLIDDWSHPSSPLPTQQRASAEDLLDAELIDPVKASNIKAPEELINLAHCPRSPNQFTGHIRLPNLLYNISMSPIAATKRETRTFWNPTIFALPYWAKSQYIIVNMVASHGEPYRKNVLCEANICHPESRKSNNPREMACTEEDLEVLGPNGGLRCVTSPVEVDVPPTPAESCDGNEQLLADIPGFHDPRLFYSVRGEPILMVVSQSRYACIGLWAIDLRVVYPSLEETFSSSPRRLGPGPLMSYPTLTELTRNPPSTRRSYEKNWVMFSPSPSTSYLQYELNSTSRTFAQLVGAGLTTTNETDPLEEPCLSEPTPEEVGGGHFMAGPSWHQATPALNLILCIRSNSTCINQIGEKVFFAAIHRKHINGFGLPERYERYFVVWSATPPFNMLAVSQHPILLANETNRGWTPEQIWDGVPESESGSRAEWGQFTYTTTIAYAWGREESDIREKVMGYLDDEVILSVGIDDQNGLYAKVKVSELLQCLRICPGRMPV</sequence>
<reference evidence="2 3" key="1">
    <citation type="submission" date="2016-04" db="EMBL/GenBank/DDBJ databases">
        <title>A degradative enzymes factory behind the ericoid mycorrhizal symbiosis.</title>
        <authorList>
            <consortium name="DOE Joint Genome Institute"/>
            <person name="Martino E."/>
            <person name="Morin E."/>
            <person name="Grelet G."/>
            <person name="Kuo A."/>
            <person name="Kohler A."/>
            <person name="Daghino S."/>
            <person name="Barry K."/>
            <person name="Choi C."/>
            <person name="Cichocki N."/>
            <person name="Clum A."/>
            <person name="Copeland A."/>
            <person name="Hainaut M."/>
            <person name="Haridas S."/>
            <person name="Labutti K."/>
            <person name="Lindquist E."/>
            <person name="Lipzen A."/>
            <person name="Khouja H.-R."/>
            <person name="Murat C."/>
            <person name="Ohm R."/>
            <person name="Olson A."/>
            <person name="Spatafora J."/>
            <person name="Veneault-Fourrey C."/>
            <person name="Henrissat B."/>
            <person name="Grigoriev I."/>
            <person name="Martin F."/>
            <person name="Perotto S."/>
        </authorList>
    </citation>
    <scope>NUCLEOTIDE SEQUENCE [LARGE SCALE GENOMIC DNA]</scope>
    <source>
        <strain evidence="2 3">E</strain>
    </source>
</reference>
<feature type="region of interest" description="Disordered" evidence="1">
    <location>
        <begin position="1"/>
        <end position="20"/>
    </location>
</feature>
<feature type="compositionally biased region" description="Polar residues" evidence="1">
    <location>
        <begin position="248"/>
        <end position="259"/>
    </location>
</feature>
<evidence type="ECO:0000313" key="3">
    <source>
        <dbReference type="Proteomes" id="UP000235371"/>
    </source>
</evidence>
<dbReference type="Proteomes" id="UP000235371">
    <property type="component" value="Unassembled WGS sequence"/>
</dbReference>
<evidence type="ECO:0000256" key="1">
    <source>
        <dbReference type="SAM" id="MobiDB-lite"/>
    </source>
</evidence>
<dbReference type="RefSeq" id="XP_024742108.1">
    <property type="nucleotide sequence ID" value="XM_024873888.1"/>
</dbReference>
<feature type="compositionally biased region" description="Polar residues" evidence="1">
    <location>
        <begin position="10"/>
        <end position="20"/>
    </location>
</feature>
<dbReference type="OrthoDB" id="10262656at2759"/>
<dbReference type="STRING" id="1095630.A0A2J6TQA9"/>
<feature type="region of interest" description="Disordered" evidence="1">
    <location>
        <begin position="235"/>
        <end position="259"/>
    </location>
</feature>
<dbReference type="GeneID" id="36581968"/>
<dbReference type="EMBL" id="KZ613746">
    <property type="protein sequence ID" value="PMD65204.1"/>
    <property type="molecule type" value="Genomic_DNA"/>
</dbReference>
<dbReference type="AlphaFoldDB" id="A0A2J6TQA9"/>
<dbReference type="InParanoid" id="A0A2J6TQA9"/>
<gene>
    <name evidence="2" type="ORF">K444DRAFT_518663</name>
</gene>
<proteinExistence type="predicted"/>
<name>A0A2J6TQA9_9HELO</name>
<organism evidence="2 3">
    <name type="scientific">Hyaloscypha bicolor E</name>
    <dbReference type="NCBI Taxonomy" id="1095630"/>
    <lineage>
        <taxon>Eukaryota</taxon>
        <taxon>Fungi</taxon>
        <taxon>Dikarya</taxon>
        <taxon>Ascomycota</taxon>
        <taxon>Pezizomycotina</taxon>
        <taxon>Leotiomycetes</taxon>
        <taxon>Helotiales</taxon>
        <taxon>Hyaloscyphaceae</taxon>
        <taxon>Hyaloscypha</taxon>
        <taxon>Hyaloscypha bicolor</taxon>
    </lineage>
</organism>
<evidence type="ECO:0000313" key="2">
    <source>
        <dbReference type="EMBL" id="PMD65204.1"/>
    </source>
</evidence>